<organism evidence="8 9">
    <name type="scientific">Novymonas esmeraldas</name>
    <dbReference type="NCBI Taxonomy" id="1808958"/>
    <lineage>
        <taxon>Eukaryota</taxon>
        <taxon>Discoba</taxon>
        <taxon>Euglenozoa</taxon>
        <taxon>Kinetoplastea</taxon>
        <taxon>Metakinetoplastina</taxon>
        <taxon>Trypanosomatida</taxon>
        <taxon>Trypanosomatidae</taxon>
        <taxon>Novymonas</taxon>
    </lineage>
</organism>
<dbReference type="GO" id="GO:0030620">
    <property type="term" value="F:U2 snRNA binding"/>
    <property type="evidence" value="ECO:0007669"/>
    <property type="project" value="InterPro"/>
</dbReference>
<keyword evidence="6" id="KW-0175">Coiled coil</keyword>
<feature type="region of interest" description="Disordered" evidence="7">
    <location>
        <begin position="556"/>
        <end position="586"/>
    </location>
</feature>
<feature type="region of interest" description="Disordered" evidence="7">
    <location>
        <begin position="293"/>
        <end position="318"/>
    </location>
</feature>
<evidence type="ECO:0000256" key="4">
    <source>
        <dbReference type="ARBA" id="ARBA00023242"/>
    </source>
</evidence>
<feature type="compositionally biased region" description="Low complexity" evidence="7">
    <location>
        <begin position="1126"/>
        <end position="1140"/>
    </location>
</feature>
<comment type="caution">
    <text evidence="8">The sequence shown here is derived from an EMBL/GenBank/DDBJ whole genome shotgun (WGS) entry which is preliminary data.</text>
</comment>
<dbReference type="InterPro" id="IPR032675">
    <property type="entry name" value="LRR_dom_sf"/>
</dbReference>
<evidence type="ECO:0000256" key="2">
    <source>
        <dbReference type="ARBA" id="ARBA00022614"/>
    </source>
</evidence>
<dbReference type="PANTHER" id="PTHR10552:SF6">
    <property type="entry name" value="U2 SMALL NUCLEAR RIBONUCLEOPROTEIN A"/>
    <property type="match status" value="1"/>
</dbReference>
<feature type="region of interest" description="Disordered" evidence="7">
    <location>
        <begin position="1096"/>
        <end position="1140"/>
    </location>
</feature>
<dbReference type="PANTHER" id="PTHR10552">
    <property type="entry name" value="U2 SMALL NUCLEAR RIBONUCLEOPROTEIN A"/>
    <property type="match status" value="1"/>
</dbReference>
<feature type="region of interest" description="Disordered" evidence="7">
    <location>
        <begin position="862"/>
        <end position="954"/>
    </location>
</feature>
<feature type="compositionally biased region" description="Polar residues" evidence="7">
    <location>
        <begin position="1099"/>
        <end position="1110"/>
    </location>
</feature>
<keyword evidence="3" id="KW-0677">Repeat</keyword>
<dbReference type="GO" id="GO:0000398">
    <property type="term" value="P:mRNA splicing, via spliceosome"/>
    <property type="evidence" value="ECO:0007669"/>
    <property type="project" value="InterPro"/>
</dbReference>
<reference evidence="8 9" key="1">
    <citation type="journal article" date="2021" name="MBio">
        <title>A New Model Trypanosomatid, Novymonas esmeraldas: Genomic Perception of Its 'Candidatus Pandoraea novymonadis' Endosymbiont.</title>
        <authorList>
            <person name="Zakharova A."/>
            <person name="Saura A."/>
            <person name="Butenko A."/>
            <person name="Podesvova L."/>
            <person name="Warmusova S."/>
            <person name="Kostygov A.Y."/>
            <person name="Nenarokova A."/>
            <person name="Lukes J."/>
            <person name="Opperdoes F.R."/>
            <person name="Yurchenko V."/>
        </authorList>
    </citation>
    <scope>NUCLEOTIDE SEQUENCE [LARGE SCALE GENOMIC DNA]</scope>
    <source>
        <strain evidence="8 9">E262AT.01</strain>
    </source>
</reference>
<evidence type="ECO:0000256" key="7">
    <source>
        <dbReference type="SAM" id="MobiDB-lite"/>
    </source>
</evidence>
<feature type="compositionally biased region" description="Basic and acidic residues" evidence="7">
    <location>
        <begin position="304"/>
        <end position="316"/>
    </location>
</feature>
<evidence type="ECO:0000256" key="6">
    <source>
        <dbReference type="SAM" id="Coils"/>
    </source>
</evidence>
<accession>A0AAW0EW45</accession>
<evidence type="ECO:0000256" key="5">
    <source>
        <dbReference type="ARBA" id="ARBA00024196"/>
    </source>
</evidence>
<dbReference type="Proteomes" id="UP001430356">
    <property type="component" value="Unassembled WGS sequence"/>
</dbReference>
<evidence type="ECO:0000256" key="1">
    <source>
        <dbReference type="ARBA" id="ARBA00004123"/>
    </source>
</evidence>
<proteinExistence type="inferred from homology"/>
<dbReference type="Gene3D" id="3.80.10.10">
    <property type="entry name" value="Ribonuclease Inhibitor"/>
    <property type="match status" value="1"/>
</dbReference>
<dbReference type="GO" id="GO:0005634">
    <property type="term" value="C:nucleus"/>
    <property type="evidence" value="ECO:0007669"/>
    <property type="project" value="UniProtKB-SubCell"/>
</dbReference>
<protein>
    <submittedName>
        <fullName evidence="8">Uncharacterized protein</fullName>
    </submittedName>
</protein>
<feature type="coiled-coil region" evidence="6">
    <location>
        <begin position="1143"/>
        <end position="1170"/>
    </location>
</feature>
<feature type="region of interest" description="Disordered" evidence="7">
    <location>
        <begin position="973"/>
        <end position="1027"/>
    </location>
</feature>
<name>A0AAW0EW45_9TRYP</name>
<comment type="similarity">
    <text evidence="5">Belongs to the U2 small nuclear ribonucleoprotein A family.</text>
</comment>
<sequence>MAGVTLSSAVRAHPHLVHSSLEKMTCNAQGIDVVDIYPSVLSALLAKGAPSSVTESGRAYLQAARCGGRGWLTRAGHRKAAKEGAADEDSYLDSFNVGIAMSLHTVLLSRNRISSLLGIVQFRHCVRLSLISNRIRTIDDCEPLALLPDLQYLSLEYNPVTQLPLYRAHVLRICSWPQELSPTTCRLRKLDSAPVTTAEVKRAVVCLLRESALLPELLYRMQLLAFLVDVERRQRLHHELRRRGHVFQDVDEAVKVELLLERGVAHAVSRVSVTGAAHLARQLVRDECVRNPGPSPHLRQHGQAAREHSAEDRGCESEVGTASPTVTYFGSDAMDSSGIDDLSSVASCSLFSDAAADNANALQSLSRLLATKELDWSRRSLRRADEAAVADMCREWSTDAFRHTIVSLDVRLCALLLRVSRALGQALTSHDMDRLCEVWLRAVAHCTVADAAELNATGPRRPVVDYTATAVRGKESGRGAASAATATAVVTRHLTSSPRRVAVGRLPVETPAPVQVSVWEALDKESRCLSSSAASSAAKEGSVECTEVSVTSLSSDAVSLPRDAAPQPTARTSAGRSRGSDFDTLPPPPAEACAAAPSRAVATAVHCDPSHSIGELQARQLRTRRIFQHWRSVLRRRLQARLATAYIREKLSDGAVVHLRSPSWGGLITQVTYVERKRGLFAWWRQRAQTRWDRRTRQLRGSWNLWRKRVATVALHRARREEEEEAAAAAASARRLLTASLQTWKARAERRAGARCVAARRRIVSAAAHCADTFLTLRSPALSPVAHPVASTPSPQIVASRRTLAGVLTPGANATASPTSAAALSASLASGVSDAESPTAAAARSVLVSVWCPSSARARRAGLPATSPLQHGVAAKGGDGDAGSVSDNESRLSAETAAASPSPGVSATSGTATPSCSVTSPESWGWGQQQRMPPHRGRTADVAPAHGCGGGGVEHELAPPPAIRILFPSAPRDAGAESTVRGHARDAADTQDRPTREHRTTAPDAARMASPTLSSSRRFYGASKPSCLPSTTAARRAIVQPATRLPATARDAGVAEPLDEVDSPYPAADVEALVHRAQQLEFDRDYLIDAVRRLRHSPQAHSPSEETLASSPAGRRPIDRTPSPSPSSSSPLAVPQPVSSAVAERLEMQCSGLETEVRRLEDFVVALQEERHQLLSTMETSVFRFC</sequence>
<keyword evidence="4" id="KW-0539">Nucleus</keyword>
<dbReference type="InterPro" id="IPR044640">
    <property type="entry name" value="RU2A"/>
</dbReference>
<dbReference type="SUPFAM" id="SSF52058">
    <property type="entry name" value="L domain-like"/>
    <property type="match status" value="1"/>
</dbReference>
<dbReference type="EMBL" id="JAECZO010000144">
    <property type="protein sequence ID" value="KAK7198338.1"/>
    <property type="molecule type" value="Genomic_DNA"/>
</dbReference>
<comment type="subcellular location">
    <subcellularLocation>
        <location evidence="1">Nucleus</location>
    </subcellularLocation>
</comment>
<feature type="compositionally biased region" description="Polar residues" evidence="7">
    <location>
        <begin position="903"/>
        <end position="931"/>
    </location>
</feature>
<dbReference type="AlphaFoldDB" id="A0AAW0EW45"/>
<keyword evidence="2" id="KW-0433">Leucine-rich repeat</keyword>
<gene>
    <name evidence="8" type="ORF">NESM_000792600</name>
</gene>
<feature type="compositionally biased region" description="Basic and acidic residues" evidence="7">
    <location>
        <begin position="983"/>
        <end position="1001"/>
    </location>
</feature>
<evidence type="ECO:0000256" key="3">
    <source>
        <dbReference type="ARBA" id="ARBA00022737"/>
    </source>
</evidence>
<evidence type="ECO:0000313" key="8">
    <source>
        <dbReference type="EMBL" id="KAK7198338.1"/>
    </source>
</evidence>
<evidence type="ECO:0000313" key="9">
    <source>
        <dbReference type="Proteomes" id="UP001430356"/>
    </source>
</evidence>
<keyword evidence="9" id="KW-1185">Reference proteome</keyword>